<dbReference type="Proteomes" id="UP001596472">
    <property type="component" value="Unassembled WGS sequence"/>
</dbReference>
<sequence length="815" mass="89602">MKHTPTSHRATRYRTFFATCAALSLAAHAETAPVFEPQPDFYQVISGQVNRLNARSGGYTPLGPNNQSYNAAGYNPLDGYVYAWGRYAPYKNQLIRIHGDGTVQALGASKPNDATSPETSYYAADMDRSGNLWVRSNKLDGGSALIKINVDSNTYDIVRFSGASAAGVADLVYQEIDGRAYFFGARHQRLFVWDVEARSVRRVDVSNLPEGRTTYGAAYTDKNGSLFVSSNKGGVYQILNFTTDSPRAVYLLDSAVTNNNDGWSIPEEESPIIIPENQPPAITMGESATTDLPGACISMSLNISDEGLPLDGDGLSIKWTQESGPGVAKFSRDHRATTDISFSTDGDYVIRVCASDGQYEVSEDFNVSVSGDDVTSISTYAVSDDEYRQARRVWAQVKEQLNCRREGTPLEQEKLGFDPEDFHLEQDSEVVITLIYDGGTYRNTLGWYDAAAPESYTTIWTDASTGPNLPLRQGAMASLGILPAGTDLRFHLKQDGARGGKLMIHQDAERNPEGMEHVAGRLFTELNEERPLILAFEDWEYGKTDLDYNDVIFQIHIRPVSLGTTQYDNVIDGAPGIHSNRQARGVEQHLRRIGIARADFEHIGQLYYMPSETITLSMVEDRSSMKFDLCVYDHGAIDHLDPSSLEYRVAAASSAISLMDDRSSDIGSTTSFNPTAHGLSGKTVGFFIVPNNTVSTFLRNPWRYTPKGQGDRTKRQPLFTLNGANPGLSDQFLSFKGNGGTVFAIEDHSRHEDPYLPESGDVSDSTFDDIIIHFSSILKPAGNFDTGYRSGSPDPTTKFIEDDGHSASDAKVSCF</sequence>
<gene>
    <name evidence="5" type="ORF">ACFQY0_09585</name>
</gene>
<feature type="region of interest" description="Disordered" evidence="1">
    <location>
        <begin position="786"/>
        <end position="808"/>
    </location>
</feature>
<protein>
    <submittedName>
        <fullName evidence="5">DUF6923 family protein</fullName>
    </submittedName>
</protein>
<dbReference type="InterPro" id="IPR025193">
    <property type="entry name" value="DUF4114"/>
</dbReference>
<dbReference type="Pfam" id="PF13448">
    <property type="entry name" value="DUF4114"/>
    <property type="match status" value="2"/>
</dbReference>
<feature type="domain" description="DUF4114" evidence="3">
    <location>
        <begin position="483"/>
        <end position="556"/>
    </location>
</feature>
<feature type="chain" id="PRO_5045142847" evidence="2">
    <location>
        <begin position="30"/>
        <end position="815"/>
    </location>
</feature>
<feature type="domain" description="DUF4114" evidence="3">
    <location>
        <begin position="680"/>
        <end position="774"/>
    </location>
</feature>
<dbReference type="SUPFAM" id="SSF50965">
    <property type="entry name" value="Galactose oxidase, central domain"/>
    <property type="match status" value="1"/>
</dbReference>
<dbReference type="Pfam" id="PF21959">
    <property type="entry name" value="DUF6923"/>
    <property type="match status" value="1"/>
</dbReference>
<dbReference type="InterPro" id="IPR011043">
    <property type="entry name" value="Gal_Oxase/kelch_b-propeller"/>
</dbReference>
<feature type="signal peptide" evidence="2">
    <location>
        <begin position="1"/>
        <end position="29"/>
    </location>
</feature>
<dbReference type="Gene3D" id="2.60.40.10">
    <property type="entry name" value="Immunoglobulins"/>
    <property type="match status" value="1"/>
</dbReference>
<dbReference type="InterPro" id="IPR013783">
    <property type="entry name" value="Ig-like_fold"/>
</dbReference>
<organism evidence="5 6">
    <name type="scientific">Haloferula chungangensis</name>
    <dbReference type="NCBI Taxonomy" id="1048331"/>
    <lineage>
        <taxon>Bacteria</taxon>
        <taxon>Pseudomonadati</taxon>
        <taxon>Verrucomicrobiota</taxon>
        <taxon>Verrucomicrobiia</taxon>
        <taxon>Verrucomicrobiales</taxon>
        <taxon>Verrucomicrobiaceae</taxon>
        <taxon>Haloferula</taxon>
    </lineage>
</organism>
<evidence type="ECO:0000259" key="4">
    <source>
        <dbReference type="Pfam" id="PF21959"/>
    </source>
</evidence>
<evidence type="ECO:0000256" key="1">
    <source>
        <dbReference type="SAM" id="MobiDB-lite"/>
    </source>
</evidence>
<dbReference type="EMBL" id="JBHTBS010000004">
    <property type="protein sequence ID" value="MFC7337425.1"/>
    <property type="molecule type" value="Genomic_DNA"/>
</dbReference>
<keyword evidence="2" id="KW-0732">Signal</keyword>
<evidence type="ECO:0000313" key="5">
    <source>
        <dbReference type="EMBL" id="MFC7337425.1"/>
    </source>
</evidence>
<evidence type="ECO:0000256" key="2">
    <source>
        <dbReference type="SAM" id="SignalP"/>
    </source>
</evidence>
<dbReference type="RefSeq" id="WP_379711683.1">
    <property type="nucleotide sequence ID" value="NZ_JBHTBS010000004.1"/>
</dbReference>
<keyword evidence="6" id="KW-1185">Reference proteome</keyword>
<evidence type="ECO:0000313" key="6">
    <source>
        <dbReference type="Proteomes" id="UP001596472"/>
    </source>
</evidence>
<proteinExistence type="predicted"/>
<evidence type="ECO:0000259" key="3">
    <source>
        <dbReference type="Pfam" id="PF13448"/>
    </source>
</evidence>
<accession>A0ABW2L8C1</accession>
<dbReference type="InterPro" id="IPR054215">
    <property type="entry name" value="DUF6923"/>
</dbReference>
<reference evidence="6" key="1">
    <citation type="journal article" date="2019" name="Int. J. Syst. Evol. Microbiol.">
        <title>The Global Catalogue of Microorganisms (GCM) 10K type strain sequencing project: providing services to taxonomists for standard genome sequencing and annotation.</title>
        <authorList>
            <consortium name="The Broad Institute Genomics Platform"/>
            <consortium name="The Broad Institute Genome Sequencing Center for Infectious Disease"/>
            <person name="Wu L."/>
            <person name="Ma J."/>
        </authorList>
    </citation>
    <scope>NUCLEOTIDE SEQUENCE [LARGE SCALE GENOMIC DNA]</scope>
    <source>
        <strain evidence="6">CGMCC 4.1467</strain>
    </source>
</reference>
<feature type="domain" description="DUF6923" evidence="4">
    <location>
        <begin position="58"/>
        <end position="266"/>
    </location>
</feature>
<name>A0ABW2L8C1_9BACT</name>
<feature type="compositionally biased region" description="Basic and acidic residues" evidence="1">
    <location>
        <begin position="799"/>
        <end position="808"/>
    </location>
</feature>
<comment type="caution">
    <text evidence="5">The sequence shown here is derived from an EMBL/GenBank/DDBJ whole genome shotgun (WGS) entry which is preliminary data.</text>
</comment>